<dbReference type="InterPro" id="IPR011990">
    <property type="entry name" value="TPR-like_helical_dom_sf"/>
</dbReference>
<comment type="subcellular location">
    <subcellularLocation>
        <location evidence="1">Cytoplasm</location>
        <location evidence="1">Cytoskeleton</location>
        <location evidence="1">Cilium axoneme</location>
    </subcellularLocation>
</comment>
<feature type="compositionally biased region" description="Basic and acidic residues" evidence="10">
    <location>
        <begin position="64"/>
        <end position="79"/>
    </location>
</feature>
<keyword evidence="4 9" id="KW-0802">TPR repeat</keyword>
<dbReference type="PROSITE" id="PS50005">
    <property type="entry name" value="TPR"/>
    <property type="match status" value="2"/>
</dbReference>
<protein>
    <recommendedName>
        <fullName evidence="7">Outer dynein arm-docking complex subunit 4</fullName>
    </recommendedName>
    <alternativeName>
        <fullName evidence="8">Tetratricopeptide repeat protein 25</fullName>
    </alternativeName>
</protein>
<evidence type="ECO:0000256" key="5">
    <source>
        <dbReference type="ARBA" id="ARBA00023212"/>
    </source>
</evidence>
<evidence type="ECO:0000256" key="9">
    <source>
        <dbReference type="PROSITE-ProRule" id="PRU00339"/>
    </source>
</evidence>
<name>A0A8K0FY51_IGNLU</name>
<feature type="compositionally biased region" description="Low complexity" evidence="10">
    <location>
        <begin position="81"/>
        <end position="95"/>
    </location>
</feature>
<keyword evidence="12" id="KW-1185">Reference proteome</keyword>
<proteinExistence type="predicted"/>
<organism evidence="11 12">
    <name type="scientific">Ignelater luminosus</name>
    <name type="common">Cucubano</name>
    <name type="synonym">Pyrophorus luminosus</name>
    <dbReference type="NCBI Taxonomy" id="2038154"/>
    <lineage>
        <taxon>Eukaryota</taxon>
        <taxon>Metazoa</taxon>
        <taxon>Ecdysozoa</taxon>
        <taxon>Arthropoda</taxon>
        <taxon>Hexapoda</taxon>
        <taxon>Insecta</taxon>
        <taxon>Pterygota</taxon>
        <taxon>Neoptera</taxon>
        <taxon>Endopterygota</taxon>
        <taxon>Coleoptera</taxon>
        <taxon>Polyphaga</taxon>
        <taxon>Elateriformia</taxon>
        <taxon>Elateroidea</taxon>
        <taxon>Elateridae</taxon>
        <taxon>Agrypninae</taxon>
        <taxon>Pyrophorini</taxon>
        <taxon>Ignelater</taxon>
    </lineage>
</organism>
<accession>A0A8K0FY51</accession>
<evidence type="ECO:0000256" key="2">
    <source>
        <dbReference type="ARBA" id="ARBA00022490"/>
    </source>
</evidence>
<evidence type="ECO:0000256" key="6">
    <source>
        <dbReference type="ARBA" id="ARBA00023273"/>
    </source>
</evidence>
<evidence type="ECO:0000256" key="1">
    <source>
        <dbReference type="ARBA" id="ARBA00004430"/>
    </source>
</evidence>
<keyword evidence="2" id="KW-0963">Cytoplasm</keyword>
<evidence type="ECO:0000256" key="3">
    <source>
        <dbReference type="ARBA" id="ARBA00022737"/>
    </source>
</evidence>
<dbReference type="GO" id="GO:0005930">
    <property type="term" value="C:axoneme"/>
    <property type="evidence" value="ECO:0007669"/>
    <property type="project" value="UniProtKB-SubCell"/>
</dbReference>
<gene>
    <name evidence="11" type="ORF">ILUMI_27467</name>
</gene>
<reference evidence="11" key="1">
    <citation type="submission" date="2019-08" db="EMBL/GenBank/DDBJ databases">
        <title>The genome of the North American firefly Photinus pyralis.</title>
        <authorList>
            <consortium name="Photinus pyralis genome working group"/>
            <person name="Fallon T.R."/>
            <person name="Sander Lower S.E."/>
            <person name="Weng J.-K."/>
        </authorList>
    </citation>
    <scope>NUCLEOTIDE SEQUENCE</scope>
    <source>
        <strain evidence="11">TRF0915ILg1</strain>
        <tissue evidence="11">Whole body</tissue>
    </source>
</reference>
<evidence type="ECO:0000313" key="12">
    <source>
        <dbReference type="Proteomes" id="UP000801492"/>
    </source>
</evidence>
<evidence type="ECO:0000256" key="10">
    <source>
        <dbReference type="SAM" id="MobiDB-lite"/>
    </source>
</evidence>
<feature type="repeat" description="TPR" evidence="9">
    <location>
        <begin position="261"/>
        <end position="294"/>
    </location>
</feature>
<evidence type="ECO:0000256" key="4">
    <source>
        <dbReference type="ARBA" id="ARBA00022803"/>
    </source>
</evidence>
<dbReference type="PANTHER" id="PTHR23040:SF1">
    <property type="entry name" value="OUTER DYNEIN ARM-DOCKING COMPLEX SUBUNIT 4"/>
    <property type="match status" value="1"/>
</dbReference>
<dbReference type="SMART" id="SM00028">
    <property type="entry name" value="TPR"/>
    <property type="match status" value="3"/>
</dbReference>
<dbReference type="InterPro" id="IPR040111">
    <property type="entry name" value="ODAD4"/>
</dbReference>
<comment type="caution">
    <text evidence="11">The sequence shown here is derived from an EMBL/GenBank/DDBJ whole genome shotgun (WGS) entry which is preliminary data.</text>
</comment>
<evidence type="ECO:0000313" key="11">
    <source>
        <dbReference type="EMBL" id="KAF2878699.1"/>
    </source>
</evidence>
<dbReference type="InterPro" id="IPR019734">
    <property type="entry name" value="TPR_rpt"/>
</dbReference>
<feature type="region of interest" description="Disordered" evidence="10">
    <location>
        <begin position="326"/>
        <end position="386"/>
    </location>
</feature>
<dbReference type="PANTHER" id="PTHR23040">
    <property type="match status" value="1"/>
</dbReference>
<feature type="region of interest" description="Disordered" evidence="10">
    <location>
        <begin position="40"/>
        <end position="113"/>
    </location>
</feature>
<dbReference type="Gene3D" id="1.25.40.10">
    <property type="entry name" value="Tetratricopeptide repeat domain"/>
    <property type="match status" value="1"/>
</dbReference>
<evidence type="ECO:0000256" key="7">
    <source>
        <dbReference type="ARBA" id="ARBA00034139"/>
    </source>
</evidence>
<feature type="compositionally biased region" description="Basic and acidic residues" evidence="10">
    <location>
        <begin position="350"/>
        <end position="359"/>
    </location>
</feature>
<dbReference type="OrthoDB" id="245563at2759"/>
<feature type="compositionally biased region" description="Low complexity" evidence="10">
    <location>
        <begin position="326"/>
        <end position="335"/>
    </location>
</feature>
<keyword evidence="5" id="KW-0206">Cytoskeleton</keyword>
<dbReference type="SUPFAM" id="SSF48452">
    <property type="entry name" value="TPR-like"/>
    <property type="match status" value="1"/>
</dbReference>
<feature type="repeat" description="TPR" evidence="9">
    <location>
        <begin position="193"/>
        <end position="226"/>
    </location>
</feature>
<dbReference type="Pfam" id="PF13181">
    <property type="entry name" value="TPR_8"/>
    <property type="match status" value="1"/>
</dbReference>
<feature type="compositionally biased region" description="Basic and acidic residues" evidence="10">
    <location>
        <begin position="40"/>
        <end position="52"/>
    </location>
</feature>
<dbReference type="Proteomes" id="UP000801492">
    <property type="component" value="Unassembled WGS sequence"/>
</dbReference>
<dbReference type="EMBL" id="VTPC01091303">
    <property type="protein sequence ID" value="KAF2878699.1"/>
    <property type="molecule type" value="Genomic_DNA"/>
</dbReference>
<sequence length="445" mass="50956">MNNVTNLKISAGVRLDTNRDSEVLNQFVRINLEDIEIIEGDQKDPLKAHKPEPAAIIKTPVARKIKEEKNEKQEQEKKLQQGRQEQTQQDQQQHYQQDEFPEQQQEDEDAEKQQRILTAQREKIKARLGQKLIYQELRKRKKKRKRPKPEEVYTDKDRAAAVNMGTKDIKQSLRIKRKLDRSKVLQIPDEAEPSTFLALGNCEMKRGDAEVALSFLNKALELNPAEKNCLVARSKCYLLLGQPDNGLKDAEAALAVDKHFIKGIYQKAEALYYLGDFEHSLMYYHRGLRIRPEHEGFQLGVRKAQKAIENAIGGAFPGVKRSPALSSIAKSSSGKSRTRESARTASSKITTKDTIDTKGTEYTTPKTSQRNTPMPRAKTASSTSSRLLRELKTDKEYLDHLLNHPDLKCKNKEDDSEIVGYIQEAVDFLKTRQEFWRQQMPNACK</sequence>
<feature type="compositionally biased region" description="Polar residues" evidence="10">
    <location>
        <begin position="360"/>
        <end position="372"/>
    </location>
</feature>
<evidence type="ECO:0000256" key="8">
    <source>
        <dbReference type="ARBA" id="ARBA00034143"/>
    </source>
</evidence>
<keyword evidence="3" id="KW-0677">Repeat</keyword>
<dbReference type="AlphaFoldDB" id="A0A8K0FY51"/>
<feature type="compositionally biased region" description="Acidic residues" evidence="10">
    <location>
        <begin position="99"/>
        <end position="110"/>
    </location>
</feature>
<keyword evidence="6" id="KW-0966">Cell projection</keyword>